<sequence>MAYADLSKKPWIIRAPLQALLLWTPDGAGHFAKWTNGWAFDPLVTTPIAILLFVPFAAYTDPGAVAATFVMLVYISPAALPVGLFFAFWTAWMRYIRYTFWFNNPMILLEIQLPPEVEKTPAAMELFLAALWNTGGETTFIQRIWKGQFRPVWTLEIVGSEGQVRFYLHLRKAWKNIVEARLYGQYPEAKIVEAEDYAAKINFNLDEYELFGSEYEKGGAVAQALPIRTYVDYGLHMSPDKPEQQVDPITNTLELLGSIGKDEHFWLQIIIRPRKADEWYGFYLKEDKYREPAHEEIKKITEGAIKRAQALTDDESEKKKVGTRGAMLLTGGEKLRVESIERSLTKLIFECGFRVVYFAKRTKYNGINAGAIIRFFDAFRYPDYNALGVTRGTTYFDYPWQDWGNIRKSMEKRNLFNNYRHRAYFYVPLDQKPVFMTTEELATLWHFPSSVVKTPALDRVASRRAEAPQNLPVAPL</sequence>
<dbReference type="Proteomes" id="UP000033852">
    <property type="component" value="Unassembled WGS sequence"/>
</dbReference>
<evidence type="ECO:0000313" key="2">
    <source>
        <dbReference type="EMBL" id="KKW37991.1"/>
    </source>
</evidence>
<dbReference type="EMBL" id="LCRR01000002">
    <property type="protein sequence ID" value="KKW37991.1"/>
    <property type="molecule type" value="Genomic_DNA"/>
</dbReference>
<gene>
    <name evidence="2" type="ORF">UY86_C0002G0088</name>
</gene>
<feature type="transmembrane region" description="Helical" evidence="1">
    <location>
        <begin position="64"/>
        <end position="89"/>
    </location>
</feature>
<evidence type="ECO:0000256" key="1">
    <source>
        <dbReference type="SAM" id="Phobius"/>
    </source>
</evidence>
<name>A0A0G1Y441_9BACT</name>
<protein>
    <submittedName>
        <fullName evidence="2">Uncharacterized protein</fullName>
    </submittedName>
</protein>
<feature type="transmembrane region" description="Helical" evidence="1">
    <location>
        <begin position="38"/>
        <end position="58"/>
    </location>
</feature>
<accession>A0A0G1Y441</accession>
<proteinExistence type="predicted"/>
<evidence type="ECO:0000313" key="3">
    <source>
        <dbReference type="Proteomes" id="UP000033852"/>
    </source>
</evidence>
<keyword evidence="1" id="KW-0472">Membrane</keyword>
<dbReference type="AlphaFoldDB" id="A0A0G1Y441"/>
<organism evidence="2 3">
    <name type="scientific">Candidatus Adlerbacteria bacterium GW2011_GWB1_54_7</name>
    <dbReference type="NCBI Taxonomy" id="1618607"/>
    <lineage>
        <taxon>Bacteria</taxon>
        <taxon>Candidatus Adleribacteriota</taxon>
    </lineage>
</organism>
<dbReference type="STRING" id="1618607.UY86_C0002G0088"/>
<keyword evidence="1" id="KW-1133">Transmembrane helix</keyword>
<keyword evidence="1" id="KW-0812">Transmembrane</keyword>
<reference evidence="2 3" key="1">
    <citation type="journal article" date="2015" name="Nature">
        <title>rRNA introns, odd ribosomes, and small enigmatic genomes across a large radiation of phyla.</title>
        <authorList>
            <person name="Brown C.T."/>
            <person name="Hug L.A."/>
            <person name="Thomas B.C."/>
            <person name="Sharon I."/>
            <person name="Castelle C.J."/>
            <person name="Singh A."/>
            <person name="Wilkins M.J."/>
            <person name="Williams K.H."/>
            <person name="Banfield J.F."/>
        </authorList>
    </citation>
    <scope>NUCLEOTIDE SEQUENCE [LARGE SCALE GENOMIC DNA]</scope>
</reference>
<comment type="caution">
    <text evidence="2">The sequence shown here is derived from an EMBL/GenBank/DDBJ whole genome shotgun (WGS) entry which is preliminary data.</text>
</comment>